<feature type="compositionally biased region" description="Polar residues" evidence="1">
    <location>
        <begin position="147"/>
        <end position="159"/>
    </location>
</feature>
<feature type="region of interest" description="Disordered" evidence="1">
    <location>
        <begin position="144"/>
        <end position="197"/>
    </location>
</feature>
<comment type="caution">
    <text evidence="2">The sequence shown here is derived from an EMBL/GenBank/DDBJ whole genome shotgun (WGS) entry which is preliminary data.</text>
</comment>
<dbReference type="AlphaFoldDB" id="A0AA39A160"/>
<name>A0AA39A160_VITRO</name>
<evidence type="ECO:0000313" key="3">
    <source>
        <dbReference type="Proteomes" id="UP001168098"/>
    </source>
</evidence>
<gene>
    <name evidence="2" type="ORF">PVL29_007910</name>
</gene>
<evidence type="ECO:0000313" key="2">
    <source>
        <dbReference type="EMBL" id="KAJ9699060.1"/>
    </source>
</evidence>
<sequence>MEIDQPTETRTLNLFGEGNRLHVERERVEILPPWVPKRASCSNEIHQTLPSIRRIRTGEGDWTHGSPYFPVLSPTSLSLLLGQVNEYKNQVSECSTQPPKRTRIDPSQFGDLRKILNERRGFMWMDGGLSSGNRPENAFLEHGETTIGGNNHNESSTSSKRVDDKVRNKTKKVPKKVTKEVEGENGASKRHNSNANNTTLLISLDRSNILENASQEASFGQSNTSLGARAVDFDLNQPCVDIY</sequence>
<dbReference type="Proteomes" id="UP001168098">
    <property type="component" value="Unassembled WGS sequence"/>
</dbReference>
<keyword evidence="3" id="KW-1185">Reference proteome</keyword>
<protein>
    <submittedName>
        <fullName evidence="2">Uncharacterized protein</fullName>
    </submittedName>
</protein>
<evidence type="ECO:0000256" key="1">
    <source>
        <dbReference type="SAM" id="MobiDB-lite"/>
    </source>
</evidence>
<organism evidence="2 3">
    <name type="scientific">Vitis rotundifolia</name>
    <name type="common">Muscadine grape</name>
    <dbReference type="NCBI Taxonomy" id="103349"/>
    <lineage>
        <taxon>Eukaryota</taxon>
        <taxon>Viridiplantae</taxon>
        <taxon>Streptophyta</taxon>
        <taxon>Embryophyta</taxon>
        <taxon>Tracheophyta</taxon>
        <taxon>Spermatophyta</taxon>
        <taxon>Magnoliopsida</taxon>
        <taxon>eudicotyledons</taxon>
        <taxon>Gunneridae</taxon>
        <taxon>Pentapetalae</taxon>
        <taxon>rosids</taxon>
        <taxon>Vitales</taxon>
        <taxon>Vitaceae</taxon>
        <taxon>Viteae</taxon>
        <taxon>Vitis</taxon>
    </lineage>
</organism>
<dbReference type="EMBL" id="JARBHA010000006">
    <property type="protein sequence ID" value="KAJ9699060.1"/>
    <property type="molecule type" value="Genomic_DNA"/>
</dbReference>
<proteinExistence type="predicted"/>
<reference evidence="2 3" key="1">
    <citation type="journal article" date="2023" name="BMC Biotechnol.">
        <title>Vitis rotundifolia cv Carlos genome sequencing.</title>
        <authorList>
            <person name="Huff M."/>
            <person name="Hulse-Kemp A."/>
            <person name="Scheffler B."/>
            <person name="Youngblood R."/>
            <person name="Simpson S."/>
            <person name="Babiker E."/>
            <person name="Staton M."/>
        </authorList>
    </citation>
    <scope>NUCLEOTIDE SEQUENCE [LARGE SCALE GENOMIC DNA]</scope>
    <source>
        <tissue evidence="2">Leaf</tissue>
    </source>
</reference>
<accession>A0AA39A160</accession>